<feature type="domain" description="HicB-like antitoxin of toxin-antitoxin system" evidence="1">
    <location>
        <begin position="3"/>
        <end position="54"/>
    </location>
</feature>
<dbReference type="Gene3D" id="3.30.160.250">
    <property type="match status" value="1"/>
</dbReference>
<sequence length="83" mass="9009">MKFSVTVGRDEDGIWIVECPSIPGCVSQGMTKNEALSNIEEAIQLCQEVRAEIGAGVRLGSLAGRGYRIPDDFNAPLDDLNDR</sequence>
<dbReference type="STRING" id="765911.Thivi_3586"/>
<dbReference type="Pfam" id="PF15919">
    <property type="entry name" value="HicB_lk_antitox"/>
    <property type="match status" value="1"/>
</dbReference>
<dbReference type="InterPro" id="IPR035069">
    <property type="entry name" value="TTHA1013/TTHA0281-like"/>
</dbReference>
<dbReference type="InterPro" id="IPR031807">
    <property type="entry name" value="HicB-like"/>
</dbReference>
<dbReference type="AlphaFoldDB" id="I3YEM8"/>
<evidence type="ECO:0000259" key="1">
    <source>
        <dbReference type="Pfam" id="PF15919"/>
    </source>
</evidence>
<dbReference type="KEGG" id="tvi:Thivi_3586"/>
<proteinExistence type="predicted"/>
<name>I3YEM8_THIV6</name>
<dbReference type="RefSeq" id="WP_014779842.1">
    <property type="nucleotide sequence ID" value="NC_018012.1"/>
</dbReference>
<organism evidence="2 3">
    <name type="scientific">Thiocystis violascens (strain ATCC 17096 / DSM 198 / 6111)</name>
    <name type="common">Chromatium violascens</name>
    <dbReference type="NCBI Taxonomy" id="765911"/>
    <lineage>
        <taxon>Bacteria</taxon>
        <taxon>Pseudomonadati</taxon>
        <taxon>Pseudomonadota</taxon>
        <taxon>Gammaproteobacteria</taxon>
        <taxon>Chromatiales</taxon>
        <taxon>Chromatiaceae</taxon>
        <taxon>Thiocystis</taxon>
    </lineage>
</organism>
<dbReference type="PANTHER" id="PTHR34504">
    <property type="entry name" value="ANTITOXIN HICB"/>
    <property type="match status" value="1"/>
</dbReference>
<dbReference type="SUPFAM" id="SSF143100">
    <property type="entry name" value="TTHA1013/TTHA0281-like"/>
    <property type="match status" value="1"/>
</dbReference>
<gene>
    <name evidence="2" type="ordered locus">Thivi_3586</name>
</gene>
<dbReference type="InterPro" id="IPR051404">
    <property type="entry name" value="TA_system_antitoxin"/>
</dbReference>
<evidence type="ECO:0000313" key="2">
    <source>
        <dbReference type="EMBL" id="AFL75446.1"/>
    </source>
</evidence>
<dbReference type="Proteomes" id="UP000006062">
    <property type="component" value="Chromosome"/>
</dbReference>
<keyword evidence="3" id="KW-1185">Reference proteome</keyword>
<dbReference type="EMBL" id="CP003154">
    <property type="protein sequence ID" value="AFL75446.1"/>
    <property type="molecule type" value="Genomic_DNA"/>
</dbReference>
<protein>
    <recommendedName>
        <fullName evidence="1">HicB-like antitoxin of toxin-antitoxin system domain-containing protein</fullName>
    </recommendedName>
</protein>
<evidence type="ECO:0000313" key="3">
    <source>
        <dbReference type="Proteomes" id="UP000006062"/>
    </source>
</evidence>
<dbReference type="PANTHER" id="PTHR34504:SF2">
    <property type="entry name" value="UPF0150 PROTEIN SSL0259"/>
    <property type="match status" value="1"/>
</dbReference>
<dbReference type="OrthoDB" id="9807959at2"/>
<reference evidence="2 3" key="1">
    <citation type="submission" date="2012-06" db="EMBL/GenBank/DDBJ databases">
        <title>Complete sequence of Thiocystis violascens DSM 198.</title>
        <authorList>
            <consortium name="US DOE Joint Genome Institute"/>
            <person name="Lucas S."/>
            <person name="Han J."/>
            <person name="Lapidus A."/>
            <person name="Cheng J.-F."/>
            <person name="Goodwin L."/>
            <person name="Pitluck S."/>
            <person name="Peters L."/>
            <person name="Ovchinnikova G."/>
            <person name="Teshima H."/>
            <person name="Detter J.C."/>
            <person name="Han C."/>
            <person name="Tapia R."/>
            <person name="Land M."/>
            <person name="Hauser L."/>
            <person name="Kyrpides N."/>
            <person name="Ivanova N."/>
            <person name="Pagani I."/>
            <person name="Vogl K."/>
            <person name="Liu Z."/>
            <person name="Frigaard N.-U."/>
            <person name="Bryant D."/>
            <person name="Woyke T."/>
        </authorList>
    </citation>
    <scope>NUCLEOTIDE SEQUENCE [LARGE SCALE GENOMIC DNA]</scope>
    <source>
        <strain evidence="3">ATCC 17096 / DSM 198 / 6111</strain>
    </source>
</reference>
<dbReference type="eggNOG" id="COG1598">
    <property type="taxonomic scope" value="Bacteria"/>
</dbReference>
<dbReference type="HOGENOM" id="CLU_2541551_0_0_6"/>
<accession>I3YEM8</accession>